<dbReference type="PROSITE" id="PS51257">
    <property type="entry name" value="PROKAR_LIPOPROTEIN"/>
    <property type="match status" value="1"/>
</dbReference>
<dbReference type="Proteomes" id="UP000503129">
    <property type="component" value="Chromosome"/>
</dbReference>
<evidence type="ECO:0000313" key="2">
    <source>
        <dbReference type="Proteomes" id="UP000503129"/>
    </source>
</evidence>
<proteinExistence type="predicted"/>
<name>A0A856MGL0_9CYAN</name>
<dbReference type="EMBL" id="CP030118">
    <property type="protein sequence ID" value="QDL10505.1"/>
    <property type="molecule type" value="Genomic_DNA"/>
</dbReference>
<organism evidence="1 2">
    <name type="scientific">Brasilonema sennae CENA114</name>
    <dbReference type="NCBI Taxonomy" id="415709"/>
    <lineage>
        <taxon>Bacteria</taxon>
        <taxon>Bacillati</taxon>
        <taxon>Cyanobacteriota</taxon>
        <taxon>Cyanophyceae</taxon>
        <taxon>Nostocales</taxon>
        <taxon>Scytonemataceae</taxon>
        <taxon>Brasilonema</taxon>
        <taxon>Bromeliae group (in: Brasilonema)</taxon>
    </lineage>
</organism>
<evidence type="ECO:0000313" key="1">
    <source>
        <dbReference type="EMBL" id="QDL10505.1"/>
    </source>
</evidence>
<dbReference type="RefSeq" id="WP_171977267.1">
    <property type="nucleotide sequence ID" value="NZ_CAWOXK010000001.1"/>
</dbReference>
<sequence length="562" mass="62646">MKNTLKNYSTTKQAQFFTALVLSGILSVGCSLWAIKSATAAPANYFADTANQVLKENIKTNNLPRTVASAILQDLSNREPTATKKLEIIDYTQRTWRNGCMDLPNPDELCTQALVPGWRVVLSNGNQTWIYHTDSNGRSIRLANPYILTSVAQNFPNYIEDAVLQAASQRLNLPTSEFTIIQAQQQTWNNGCLNLPRSDEACTQALEKGWRVVVKATNQTLVYHTNATGSKIRFNKNESNFSEGKLPAIVRDAVLRRATEESSLPASSLSIVASQPTRWNGCELQNNAYPCDNAISGWQVTVAAGLNRWVFFTDERGSRIQLSQQYGETPNVNLPRDIAERVLVRASKRLGAPISQVRIVEVKQRQWPDSCLGLADPSTVCAAVIVPGWEVTVSDGQQRLVYRVGESGAVFLDEKASPVADDNNTSLKPISIPRSELPPPLDSSVIFRQISSGGFAGRTYETVLLEDGRLIRVRIGDTNDSERRIRRIPHELVERFQQLLERQSDEFRNISYPAPNGAADYITYTLTSRDGTVKYNDISQNSLPKDLRLIVKAWNRISNRSQ</sequence>
<dbReference type="AlphaFoldDB" id="A0A856MGL0"/>
<protein>
    <submittedName>
        <fullName evidence="1">Uncharacterized protein</fullName>
    </submittedName>
</protein>
<reference evidence="1 2" key="1">
    <citation type="submission" date="2018-06" db="EMBL/GenBank/DDBJ databases">
        <title>Comparative genomics of Brasilonema spp. strains.</title>
        <authorList>
            <person name="Alvarenga D.O."/>
            <person name="Fiore M.F."/>
            <person name="Varani A.M."/>
        </authorList>
    </citation>
    <scope>NUCLEOTIDE SEQUENCE [LARGE SCALE GENOMIC DNA]</scope>
    <source>
        <strain evidence="1 2">CENA114</strain>
    </source>
</reference>
<accession>A0A856MGL0</accession>
<gene>
    <name evidence="1" type="ORF">DP114_23745</name>
</gene>
<keyword evidence="2" id="KW-1185">Reference proteome</keyword>
<dbReference type="KEGG" id="bsen:DP114_23745"/>